<evidence type="ECO:0000313" key="10">
    <source>
        <dbReference type="Proteomes" id="UP000245383"/>
    </source>
</evidence>
<gene>
    <name evidence="9" type="ORF">BB561_006705</name>
</gene>
<dbReference type="Proteomes" id="UP000245383">
    <property type="component" value="Unassembled WGS sequence"/>
</dbReference>
<dbReference type="GO" id="GO:0003712">
    <property type="term" value="F:transcription coregulator activity"/>
    <property type="evidence" value="ECO:0007669"/>
    <property type="project" value="InterPro"/>
</dbReference>
<proteinExistence type="inferred from homology"/>
<reference evidence="9 10" key="1">
    <citation type="journal article" date="2018" name="MBio">
        <title>Comparative Genomics Reveals the Core Gene Toolbox for the Fungus-Insect Symbiosis.</title>
        <authorList>
            <person name="Wang Y."/>
            <person name="Stata M."/>
            <person name="Wang W."/>
            <person name="Stajich J.E."/>
            <person name="White M.M."/>
            <person name="Moncalvo J.M."/>
        </authorList>
    </citation>
    <scope>NUCLEOTIDE SEQUENCE [LARGE SCALE GENOMIC DNA]</scope>
    <source>
        <strain evidence="9 10">SWE-8-4</strain>
    </source>
</reference>
<comment type="similarity">
    <text evidence="2 8">Belongs to the Mediator complex subunit 31 family.</text>
</comment>
<dbReference type="InterPro" id="IPR008831">
    <property type="entry name" value="Mediator_Med31"/>
</dbReference>
<evidence type="ECO:0000256" key="2">
    <source>
        <dbReference type="ARBA" id="ARBA00006378"/>
    </source>
</evidence>
<organism evidence="9 10">
    <name type="scientific">Smittium simulii</name>
    <dbReference type="NCBI Taxonomy" id="133385"/>
    <lineage>
        <taxon>Eukaryota</taxon>
        <taxon>Fungi</taxon>
        <taxon>Fungi incertae sedis</taxon>
        <taxon>Zoopagomycota</taxon>
        <taxon>Kickxellomycotina</taxon>
        <taxon>Harpellomycetes</taxon>
        <taxon>Harpellales</taxon>
        <taxon>Legeriomycetaceae</taxon>
        <taxon>Smittium</taxon>
    </lineage>
</organism>
<protein>
    <recommendedName>
        <fullName evidence="3 8">Mediator of RNA polymerase II transcription subunit 31</fullName>
    </recommendedName>
</protein>
<keyword evidence="10" id="KW-1185">Reference proteome</keyword>
<comment type="subunit">
    <text evidence="8">Component of the Mediator complex.</text>
</comment>
<dbReference type="PANTHER" id="PTHR13186">
    <property type="entry name" value="MEDIATOR OF RNA POLYMERASE II TRANSCRIPTION SUBUNIT 31"/>
    <property type="match status" value="1"/>
</dbReference>
<evidence type="ECO:0000256" key="5">
    <source>
        <dbReference type="ARBA" id="ARBA00023159"/>
    </source>
</evidence>
<accession>A0A2T9Y2C0</accession>
<sequence length="149" mass="17864">MEIGETVTPLNSELNDAEQIIENSTLNEKESKEQKRFLVELEFIQCLSNPWYIHYLAQQGYFEDKEFINYLNYLTYFKKPEYSKYIVYPSSLTFLDLLHNKAFRDSMKINDEATFIHSQQYHHWLNVNKNFNQEQSSEHGVQLEPKQEP</sequence>
<name>A0A2T9Y2C0_9FUNG</name>
<dbReference type="GO" id="GO:0016592">
    <property type="term" value="C:mediator complex"/>
    <property type="evidence" value="ECO:0007669"/>
    <property type="project" value="InterPro"/>
</dbReference>
<evidence type="ECO:0000256" key="1">
    <source>
        <dbReference type="ARBA" id="ARBA00004123"/>
    </source>
</evidence>
<keyword evidence="6 8" id="KW-0804">Transcription</keyword>
<dbReference type="Gene3D" id="1.10.10.1340">
    <property type="entry name" value="Mediator of RNA polymerase II, submodule Med31 (Soh1)"/>
    <property type="match status" value="1"/>
</dbReference>
<evidence type="ECO:0000256" key="4">
    <source>
        <dbReference type="ARBA" id="ARBA00023015"/>
    </source>
</evidence>
<evidence type="ECO:0000256" key="6">
    <source>
        <dbReference type="ARBA" id="ARBA00023163"/>
    </source>
</evidence>
<dbReference type="Pfam" id="PF05669">
    <property type="entry name" value="Med31"/>
    <property type="match status" value="1"/>
</dbReference>
<dbReference type="AlphaFoldDB" id="A0A2T9Y2C0"/>
<evidence type="ECO:0000256" key="8">
    <source>
        <dbReference type="RuleBase" id="RU364129"/>
    </source>
</evidence>
<keyword evidence="5 8" id="KW-0010">Activator</keyword>
<dbReference type="GO" id="GO:0006355">
    <property type="term" value="P:regulation of DNA-templated transcription"/>
    <property type="evidence" value="ECO:0007669"/>
    <property type="project" value="InterPro"/>
</dbReference>
<evidence type="ECO:0000313" key="9">
    <source>
        <dbReference type="EMBL" id="PVU86453.1"/>
    </source>
</evidence>
<evidence type="ECO:0000256" key="3">
    <source>
        <dbReference type="ARBA" id="ARBA00019660"/>
    </source>
</evidence>
<dbReference type="STRING" id="133385.A0A2T9Y2C0"/>
<dbReference type="EMBL" id="MBFR01000670">
    <property type="protein sequence ID" value="PVU86453.1"/>
    <property type="molecule type" value="Genomic_DNA"/>
</dbReference>
<keyword evidence="4 8" id="KW-0805">Transcription regulation</keyword>
<dbReference type="OrthoDB" id="10257739at2759"/>
<dbReference type="InterPro" id="IPR038089">
    <property type="entry name" value="Med31_sf"/>
</dbReference>
<comment type="subcellular location">
    <subcellularLocation>
        <location evidence="1 8">Nucleus</location>
    </subcellularLocation>
</comment>
<keyword evidence="7 8" id="KW-0539">Nucleus</keyword>
<comment type="caution">
    <text evidence="9">The sequence shown here is derived from an EMBL/GenBank/DDBJ whole genome shotgun (WGS) entry which is preliminary data.</text>
</comment>
<evidence type="ECO:0000256" key="7">
    <source>
        <dbReference type="ARBA" id="ARBA00023242"/>
    </source>
</evidence>
<comment type="function">
    <text evidence="8">Component of the Mediator complex, a coactivator involved in the regulated transcription of nearly all RNA polymerase II-dependent genes. Mediator functions as a bridge to convey information from gene-specific regulatory proteins to the basal RNA polymerase II transcription machinery. Mediator is recruited to promoters by direct interactions with regulatory proteins and serves as a scaffold for the assembly of a functional preinitiation complex with RNA polymerase II and the general transcription factors.</text>
</comment>
<dbReference type="FunFam" id="1.10.10.1340:FF:000001">
    <property type="entry name" value="Mediator of RNA polymerase II transcription subunit 31"/>
    <property type="match status" value="1"/>
</dbReference>